<evidence type="ECO:0000256" key="1">
    <source>
        <dbReference type="RuleBase" id="RU004003"/>
    </source>
</evidence>
<comment type="caution">
    <text evidence="3">The sequence shown here is derived from an EMBL/GenBank/DDBJ whole genome shotgun (WGS) entry which is preliminary data.</text>
</comment>
<dbReference type="Gene3D" id="3.30.1370.120">
    <property type="match status" value="1"/>
</dbReference>
<dbReference type="EMBL" id="CADCXN010000058">
    <property type="protein sequence ID" value="CAA9890922.1"/>
    <property type="molecule type" value="Genomic_DNA"/>
</dbReference>
<accession>A0A8S0XSP2</accession>
<dbReference type="InterPro" id="IPR004846">
    <property type="entry name" value="T2SS/T3SS_dom"/>
</dbReference>
<proteinExistence type="inferred from homology"/>
<keyword evidence="4" id="KW-1185">Reference proteome</keyword>
<evidence type="ECO:0000313" key="3">
    <source>
        <dbReference type="EMBL" id="CAA9890922.1"/>
    </source>
</evidence>
<gene>
    <name evidence="3" type="ORF">METHB2_30126</name>
</gene>
<reference evidence="3 4" key="1">
    <citation type="submission" date="2020-02" db="EMBL/GenBank/DDBJ databases">
        <authorList>
            <person name="Hogendoorn C."/>
        </authorList>
    </citation>
    <scope>NUCLEOTIDE SEQUENCE [LARGE SCALE GENOMIC DNA]</scope>
    <source>
        <strain evidence="3">METHB21</strain>
    </source>
</reference>
<evidence type="ECO:0000313" key="4">
    <source>
        <dbReference type="Proteomes" id="UP000494216"/>
    </source>
</evidence>
<dbReference type="InterPro" id="IPR038591">
    <property type="entry name" value="NolW-like_sf"/>
</dbReference>
<dbReference type="AlphaFoldDB" id="A0A8S0XSP2"/>
<name>A0A8S0XSP2_9GAMM</name>
<dbReference type="Proteomes" id="UP000494216">
    <property type="component" value="Unassembled WGS sequence"/>
</dbReference>
<feature type="domain" description="Type II/III secretion system secretin-like" evidence="2">
    <location>
        <begin position="137"/>
        <end position="243"/>
    </location>
</feature>
<evidence type="ECO:0000259" key="2">
    <source>
        <dbReference type="Pfam" id="PF00263"/>
    </source>
</evidence>
<dbReference type="Pfam" id="PF00263">
    <property type="entry name" value="Secretin"/>
    <property type="match status" value="1"/>
</dbReference>
<sequence length="270" mass="29790">MKHMLLLMLFITLFSNRLFGAETIIEVVPLHNRPASEIQPLLAPLLENSDRLIDNGSSLLVKTTPERLAEIKSLINKLDTGLNNLVITVMQSSHATADELNAAAGIRLNSPIAEPSKASGKIAGRIYQTQDQDAHESMQTIRTMEGNTAFIKAGRTYPITTTQSYYSAYGYPDGSTNTEFIDATAGFAVTPRLAGEQAVLDISPWSDSMNARNQIQTQNAQSRLRIKLGEWIELGGIDENSQSGSDGHFSRRRQTDESRLRILIKVDKTD</sequence>
<protein>
    <recommendedName>
        <fullName evidence="2">Type II/III secretion system secretin-like domain-containing protein</fullName>
    </recommendedName>
</protein>
<organism evidence="3 4">
    <name type="scientific">Candidatus Methylobacter favarea</name>
    <dbReference type="NCBI Taxonomy" id="2707345"/>
    <lineage>
        <taxon>Bacteria</taxon>
        <taxon>Pseudomonadati</taxon>
        <taxon>Pseudomonadota</taxon>
        <taxon>Gammaproteobacteria</taxon>
        <taxon>Methylococcales</taxon>
        <taxon>Methylococcaceae</taxon>
        <taxon>Methylobacter</taxon>
    </lineage>
</organism>
<dbReference type="GO" id="GO:0009306">
    <property type="term" value="P:protein secretion"/>
    <property type="evidence" value="ECO:0007669"/>
    <property type="project" value="InterPro"/>
</dbReference>
<comment type="similarity">
    <text evidence="1">Belongs to the bacterial secretin family.</text>
</comment>